<dbReference type="EMBL" id="GL766495">
    <property type="protein sequence ID" value="EFZ15118.1"/>
    <property type="molecule type" value="Genomic_DNA"/>
</dbReference>
<gene>
    <name evidence="1" type="ORF">SINV_06491</name>
</gene>
<organism>
    <name type="scientific">Solenopsis invicta</name>
    <name type="common">Red imported fire ant</name>
    <name type="synonym">Solenopsis wagneri</name>
    <dbReference type="NCBI Taxonomy" id="13686"/>
    <lineage>
        <taxon>Eukaryota</taxon>
        <taxon>Metazoa</taxon>
        <taxon>Ecdysozoa</taxon>
        <taxon>Arthropoda</taxon>
        <taxon>Hexapoda</taxon>
        <taxon>Insecta</taxon>
        <taxon>Pterygota</taxon>
        <taxon>Neoptera</taxon>
        <taxon>Endopterygota</taxon>
        <taxon>Hymenoptera</taxon>
        <taxon>Apocrita</taxon>
        <taxon>Aculeata</taxon>
        <taxon>Formicoidea</taxon>
        <taxon>Formicidae</taxon>
        <taxon>Myrmicinae</taxon>
        <taxon>Solenopsis</taxon>
    </lineage>
</organism>
<reference evidence="1" key="1">
    <citation type="journal article" date="2011" name="Proc. Natl. Acad. Sci. U.S.A.">
        <title>The genome of the fire ant Solenopsis invicta.</title>
        <authorList>
            <person name="Wurm Y."/>
            <person name="Wang J."/>
            <person name="Riba-Grognuz O."/>
            <person name="Corona M."/>
            <person name="Nygaard S."/>
            <person name="Hunt B.G."/>
            <person name="Ingram K.K."/>
            <person name="Falquet L."/>
            <person name="Nipitwattanaphon M."/>
            <person name="Gotzek D."/>
            <person name="Dijkstra M.B."/>
            <person name="Oettler J."/>
            <person name="Comtesse F."/>
            <person name="Shih C.J."/>
            <person name="Wu W.J."/>
            <person name="Yang C.C."/>
            <person name="Thomas J."/>
            <person name="Beaudoing E."/>
            <person name="Pradervand S."/>
            <person name="Flegel V."/>
            <person name="Cook E.D."/>
            <person name="Fabbretti R."/>
            <person name="Stockinger H."/>
            <person name="Long L."/>
            <person name="Farmerie W.G."/>
            <person name="Oakey J."/>
            <person name="Boomsma J.J."/>
            <person name="Pamilo P."/>
            <person name="Yi S.V."/>
            <person name="Heinze J."/>
            <person name="Goodisman M.A."/>
            <person name="Farinelli L."/>
            <person name="Harshman K."/>
            <person name="Hulo N."/>
            <person name="Cerutti L."/>
            <person name="Xenarios I."/>
            <person name="Shoemaker D."/>
            <person name="Keller L."/>
        </authorList>
    </citation>
    <scope>NUCLEOTIDE SEQUENCE [LARGE SCALE GENOMIC DNA]</scope>
</reference>
<dbReference type="OMA" id="FTSEYVG"/>
<protein>
    <recommendedName>
        <fullName evidence="2">Integrase zinc-binding domain-containing protein</fullName>
    </recommendedName>
</protein>
<accession>E9IWD5</accession>
<sequence length="105" mass="12224">ETYSHQLNNLFHEIRGLQQKAKLNLEKAKQKSKQNYDKRVKPVTFQPGDNVFLLNDLKTSKFTSEYVGPYRVLEVIDRNVTLEIRSATWIVHSNKLKKAYLSESG</sequence>
<dbReference type="HOGENOM" id="CLU_2243316_0_0_1"/>
<dbReference type="Gene3D" id="2.30.30.850">
    <property type="match status" value="1"/>
</dbReference>
<evidence type="ECO:0008006" key="2">
    <source>
        <dbReference type="Google" id="ProtNLM"/>
    </source>
</evidence>
<proteinExistence type="predicted"/>
<evidence type="ECO:0000313" key="1">
    <source>
        <dbReference type="EMBL" id="EFZ15118.1"/>
    </source>
</evidence>
<dbReference type="AlphaFoldDB" id="E9IWD5"/>
<feature type="non-terminal residue" evidence="1">
    <location>
        <position position="105"/>
    </location>
</feature>
<name>E9IWD5_SOLIN</name>
<feature type="non-terminal residue" evidence="1">
    <location>
        <position position="1"/>
    </location>
</feature>